<dbReference type="RefSeq" id="XP_011213073.3">
    <property type="nucleotide sequence ID" value="XM_011214771.4"/>
</dbReference>
<evidence type="ECO:0000256" key="2">
    <source>
        <dbReference type="ARBA" id="ARBA00016807"/>
    </source>
</evidence>
<dbReference type="InterPro" id="IPR028002">
    <property type="entry name" value="Myb_DNA-bind_5"/>
</dbReference>
<dbReference type="Proteomes" id="UP001652620">
    <property type="component" value="Chromosome 5"/>
</dbReference>
<proteinExistence type="predicted"/>
<comment type="function">
    <text evidence="6">Involved in transvection phenomena (= synapsis-dependent gene expression), where the synaptic pairing of chromosomes carrying genes with which zeste interacts influences the expression of these genes. Zeste binds to DNA and stimulates transcription from a nearby promoter.</text>
</comment>
<accession>A0A6I9VNP7</accession>
<evidence type="ECO:0000256" key="1">
    <source>
        <dbReference type="ARBA" id="ARBA00011764"/>
    </source>
</evidence>
<comment type="subunit">
    <text evidence="1">Self-associates forming complexes of several hundred monomers.</text>
</comment>
<protein>
    <recommendedName>
        <fullName evidence="2">Regulatory protein zeste</fullName>
    </recommendedName>
</protein>
<feature type="compositionally biased region" description="Polar residues" evidence="7">
    <location>
        <begin position="106"/>
        <end position="128"/>
    </location>
</feature>
<sequence length="288" mass="32188">MSNKEKISKFKRTTQEQLQHYIMFCKQHPELQRKKLTSPQRLQMLWSELAEKLNALKGPTRTATKWKESLTHWKHQLRSRARKDKAHLQITGVDTPAAEVSECEVQENSTFGTTTVDGVSGIESSDQQDPVPAPTPSPASAPAFPAIYLRTLPSSPSPPTSPPLIVYSPDVSHSRLSPPILPSPTPSTSASIVSEAPKPTAVKMLGTILKKMKAHERREERAISQQQKILEQNEQLMGVLMQMSQERREELQKTSEQNLQLTGVLSQMTQALTAMTTVLNNLTEKLNH</sequence>
<keyword evidence="9" id="KW-1185">Reference proteome</keyword>
<keyword evidence="5" id="KW-0804">Transcription</keyword>
<evidence type="ECO:0000313" key="10">
    <source>
        <dbReference type="RefSeq" id="XP_011213073.3"/>
    </source>
</evidence>
<dbReference type="InParanoid" id="A0A6I9VNP7"/>
<keyword evidence="3" id="KW-0805">Transcription regulation</keyword>
<dbReference type="GeneID" id="105232882"/>
<dbReference type="OrthoDB" id="8044155at2759"/>
<evidence type="ECO:0000313" key="9">
    <source>
        <dbReference type="Proteomes" id="UP001652620"/>
    </source>
</evidence>
<dbReference type="AlphaFoldDB" id="A0A6I9VNP7"/>
<gene>
    <name evidence="10" type="primary">LOC105232882</name>
</gene>
<evidence type="ECO:0000256" key="5">
    <source>
        <dbReference type="ARBA" id="ARBA00023163"/>
    </source>
</evidence>
<dbReference type="GO" id="GO:0003677">
    <property type="term" value="F:DNA binding"/>
    <property type="evidence" value="ECO:0007669"/>
    <property type="project" value="UniProtKB-KW"/>
</dbReference>
<evidence type="ECO:0000256" key="4">
    <source>
        <dbReference type="ARBA" id="ARBA00023125"/>
    </source>
</evidence>
<organism evidence="9 10">
    <name type="scientific">Bactrocera dorsalis</name>
    <name type="common">Oriental fruit fly</name>
    <name type="synonym">Dacus dorsalis</name>
    <dbReference type="NCBI Taxonomy" id="27457"/>
    <lineage>
        <taxon>Eukaryota</taxon>
        <taxon>Metazoa</taxon>
        <taxon>Ecdysozoa</taxon>
        <taxon>Arthropoda</taxon>
        <taxon>Hexapoda</taxon>
        <taxon>Insecta</taxon>
        <taxon>Pterygota</taxon>
        <taxon>Neoptera</taxon>
        <taxon>Endopterygota</taxon>
        <taxon>Diptera</taxon>
        <taxon>Brachycera</taxon>
        <taxon>Muscomorpha</taxon>
        <taxon>Tephritoidea</taxon>
        <taxon>Tephritidae</taxon>
        <taxon>Bactrocera</taxon>
        <taxon>Bactrocera</taxon>
    </lineage>
</organism>
<feature type="region of interest" description="Disordered" evidence="7">
    <location>
        <begin position="105"/>
        <end position="142"/>
    </location>
</feature>
<reference evidence="10" key="1">
    <citation type="submission" date="2025-08" db="UniProtKB">
        <authorList>
            <consortium name="RefSeq"/>
        </authorList>
    </citation>
    <scope>IDENTIFICATION</scope>
    <source>
        <tissue evidence="10">Adult</tissue>
    </source>
</reference>
<keyword evidence="4" id="KW-0238">DNA-binding</keyword>
<evidence type="ECO:0000256" key="6">
    <source>
        <dbReference type="ARBA" id="ARBA00025466"/>
    </source>
</evidence>
<dbReference type="KEGG" id="bdr:105232882"/>
<dbReference type="Pfam" id="PF13873">
    <property type="entry name" value="Myb_DNA-bind_5"/>
    <property type="match status" value="1"/>
</dbReference>
<evidence type="ECO:0000256" key="3">
    <source>
        <dbReference type="ARBA" id="ARBA00023015"/>
    </source>
</evidence>
<evidence type="ECO:0000256" key="7">
    <source>
        <dbReference type="SAM" id="MobiDB-lite"/>
    </source>
</evidence>
<name>A0A6I9VNP7_BACDO</name>
<evidence type="ECO:0000259" key="8">
    <source>
        <dbReference type="Pfam" id="PF13873"/>
    </source>
</evidence>
<feature type="domain" description="Myb/SANT-like DNA-binding" evidence="8">
    <location>
        <begin position="11"/>
        <end position="80"/>
    </location>
</feature>